<accession>A0A4R3Z2V5</accession>
<protein>
    <submittedName>
        <fullName evidence="1">Nucleoid associated protein NdpA</fullName>
    </submittedName>
</protein>
<proteinExistence type="predicted"/>
<dbReference type="Proteomes" id="UP000295515">
    <property type="component" value="Unassembled WGS sequence"/>
</dbReference>
<dbReference type="EMBL" id="SMCQ01000009">
    <property type="protein sequence ID" value="TCV99514.1"/>
    <property type="molecule type" value="Genomic_DNA"/>
</dbReference>
<sequence>MLDFEHRKIYHSQNFVDMNETSIDYYRKKVEKALNSPTMKELTVGSLHEMMLRCEKMVESDEEFIKQAHEITDKLFTLGAVIEEMPNSNVLYVDCYKNGERYMAVLKLNYRTIPMSVVEEGNVRITKQQVLPMMGSAVDEAIIMNCDQKQLFLIEKKYTIDGKPDFYLNPQWIKGEEKLTDKQKISTMKKVIKKMDDIYNVNDGKALPLMKQEIQEKIDLNQPVKPLEVVKKVLEKDYQAQEESEIMMKDLGIGEEDQIQSLSLAAMDICKLVLDDEIEVKLPIEEYLSGNRVEKIKQDDGTYSIVVKDINEVIVK</sequence>
<evidence type="ECO:0000313" key="2">
    <source>
        <dbReference type="Proteomes" id="UP000295515"/>
    </source>
</evidence>
<evidence type="ECO:0000313" key="1">
    <source>
        <dbReference type="EMBL" id="TCV99514.1"/>
    </source>
</evidence>
<gene>
    <name evidence="1" type="ORF">EDD60_10996</name>
</gene>
<name>A0A4R3Z2V5_9FIRM</name>
<comment type="caution">
    <text evidence="1">The sequence shown here is derived from an EMBL/GenBank/DDBJ whole genome shotgun (WGS) entry which is preliminary data.</text>
</comment>
<organism evidence="1 2">
    <name type="scientific">Longibaculum muris</name>
    <dbReference type="NCBI Taxonomy" id="1796628"/>
    <lineage>
        <taxon>Bacteria</taxon>
        <taxon>Bacillati</taxon>
        <taxon>Bacillota</taxon>
        <taxon>Erysipelotrichia</taxon>
        <taxon>Erysipelotrichales</taxon>
        <taxon>Coprobacillaceae</taxon>
        <taxon>Longibaculum</taxon>
    </lineage>
</organism>
<keyword evidence="2" id="KW-1185">Reference proteome</keyword>
<dbReference type="AlphaFoldDB" id="A0A4R3Z2V5"/>
<reference evidence="1 2" key="1">
    <citation type="submission" date="2019-03" db="EMBL/GenBank/DDBJ databases">
        <title>Genomic Encyclopedia of Type Strains, Phase IV (KMG-IV): sequencing the most valuable type-strain genomes for metagenomic binning, comparative biology and taxonomic classification.</title>
        <authorList>
            <person name="Goeker M."/>
        </authorList>
    </citation>
    <scope>NUCLEOTIDE SEQUENCE [LARGE SCALE GENOMIC DNA]</scope>
    <source>
        <strain evidence="1 2">DSM 29487</strain>
    </source>
</reference>